<organism evidence="2 3">
    <name type="scientific">Thecamonas trahens ATCC 50062</name>
    <dbReference type="NCBI Taxonomy" id="461836"/>
    <lineage>
        <taxon>Eukaryota</taxon>
        <taxon>Apusozoa</taxon>
        <taxon>Apusomonadida</taxon>
        <taxon>Apusomonadidae</taxon>
        <taxon>Thecamonas</taxon>
    </lineage>
</organism>
<dbReference type="AlphaFoldDB" id="A0A0L0DP47"/>
<evidence type="ECO:0000256" key="1">
    <source>
        <dbReference type="SAM" id="MobiDB-lite"/>
    </source>
</evidence>
<accession>A0A0L0DP47</accession>
<dbReference type="STRING" id="461836.A0A0L0DP47"/>
<sequence length="288" mass="30404">MATSARSAPARAPPVQQPVALCHGYMGFGKLAFMPYFHPKLVALVEAASPYPVTRPVVSPLEGIAVRAGQLADALRAARAEMGDESLRFNVVAHSMAGLDVRYLIAHLGGDELVASLTTLGTPHRGSAVADVLAGSLEASATIERIVSWLGISTDGLRDLTTAATAAFNAAVPNSPRVLYFSVASYDDPSPMHPYAVTSRMLRAAAPSDPRSTTGRTGSRVVATPGSSAPRDHFDSDGLVTVASAKWGKLIGIFPEVNHTDLMGFPRLRPKVVDIYKAVLANLERHGL</sequence>
<dbReference type="OMA" id="WGDYKGT"/>
<dbReference type="eggNOG" id="ENOG502QQNH">
    <property type="taxonomic scope" value="Eukaryota"/>
</dbReference>
<dbReference type="RefSeq" id="XP_013754061.1">
    <property type="nucleotide sequence ID" value="XM_013898607.1"/>
</dbReference>
<dbReference type="SUPFAM" id="SSF53474">
    <property type="entry name" value="alpha/beta-Hydrolases"/>
    <property type="match status" value="1"/>
</dbReference>
<evidence type="ECO:0000313" key="2">
    <source>
        <dbReference type="EMBL" id="KNC54050.1"/>
    </source>
</evidence>
<dbReference type="Proteomes" id="UP000054408">
    <property type="component" value="Unassembled WGS sequence"/>
</dbReference>
<name>A0A0L0DP47_THETB</name>
<dbReference type="OrthoDB" id="5592486at2759"/>
<dbReference type="EMBL" id="GL349485">
    <property type="protein sequence ID" value="KNC54050.1"/>
    <property type="molecule type" value="Genomic_DNA"/>
</dbReference>
<dbReference type="GeneID" id="25568116"/>
<dbReference type="InterPro" id="IPR029058">
    <property type="entry name" value="AB_hydrolase_fold"/>
</dbReference>
<proteinExistence type="predicted"/>
<reference evidence="2 3" key="1">
    <citation type="submission" date="2010-05" db="EMBL/GenBank/DDBJ databases">
        <title>The Genome Sequence of Thecamonas trahens ATCC 50062.</title>
        <authorList>
            <consortium name="The Broad Institute Genome Sequencing Platform"/>
            <person name="Russ C."/>
            <person name="Cuomo C."/>
            <person name="Shea T."/>
            <person name="Young S.K."/>
            <person name="Zeng Q."/>
            <person name="Koehrsen M."/>
            <person name="Haas B."/>
            <person name="Borodovsky M."/>
            <person name="Guigo R."/>
            <person name="Alvarado L."/>
            <person name="Berlin A."/>
            <person name="Bochicchio J."/>
            <person name="Borenstein D."/>
            <person name="Chapman S."/>
            <person name="Chen Z."/>
            <person name="Freedman E."/>
            <person name="Gellesch M."/>
            <person name="Goldberg J."/>
            <person name="Griggs A."/>
            <person name="Gujja S."/>
            <person name="Heilman E."/>
            <person name="Heiman D."/>
            <person name="Hepburn T."/>
            <person name="Howarth C."/>
            <person name="Jen D."/>
            <person name="Larson L."/>
            <person name="Mehta T."/>
            <person name="Park D."/>
            <person name="Pearson M."/>
            <person name="Roberts A."/>
            <person name="Saif S."/>
            <person name="Shenoy N."/>
            <person name="Sisk P."/>
            <person name="Stolte C."/>
            <person name="Sykes S."/>
            <person name="Thomson T."/>
            <person name="Walk T."/>
            <person name="White J."/>
            <person name="Yandava C."/>
            <person name="Burger G."/>
            <person name="Gray M.W."/>
            <person name="Holland P.W.H."/>
            <person name="King N."/>
            <person name="Lang F.B.F."/>
            <person name="Roger A.J."/>
            <person name="Ruiz-Trillo I."/>
            <person name="Lander E."/>
            <person name="Nusbaum C."/>
        </authorList>
    </citation>
    <scope>NUCLEOTIDE SEQUENCE [LARGE SCALE GENOMIC DNA]</scope>
    <source>
        <strain evidence="2 3">ATCC 50062</strain>
    </source>
</reference>
<dbReference type="Gene3D" id="3.40.50.1820">
    <property type="entry name" value="alpha/beta hydrolase"/>
    <property type="match status" value="1"/>
</dbReference>
<feature type="region of interest" description="Disordered" evidence="1">
    <location>
        <begin position="205"/>
        <end position="231"/>
    </location>
</feature>
<keyword evidence="3" id="KW-1185">Reference proteome</keyword>
<evidence type="ECO:0000313" key="3">
    <source>
        <dbReference type="Proteomes" id="UP000054408"/>
    </source>
</evidence>
<gene>
    <name evidence="2" type="ORF">AMSG_09712</name>
</gene>
<protein>
    <submittedName>
        <fullName evidence="2">Esterase/lipase/thioesterase family active site protein</fullName>
    </submittedName>
</protein>